<dbReference type="EMBL" id="PXYT01000088">
    <property type="protein sequence ID" value="PSR24000.1"/>
    <property type="molecule type" value="Genomic_DNA"/>
</dbReference>
<evidence type="ECO:0000256" key="1">
    <source>
        <dbReference type="SAM" id="MobiDB-lite"/>
    </source>
</evidence>
<dbReference type="Proteomes" id="UP000242699">
    <property type="component" value="Unassembled WGS sequence"/>
</dbReference>
<feature type="region of interest" description="Disordered" evidence="1">
    <location>
        <begin position="1"/>
        <end position="49"/>
    </location>
</feature>
<dbReference type="AlphaFoldDB" id="A0A2T2WP28"/>
<name>A0A2T2WP28_9FIRM</name>
<sequence length="96" mass="10718">MAANKRPTLAAAGIDKLFHPSETPLARETSSPQPVTAPESHTDPSLPTSWDATHHRRTFYCPDALWAQLQQYCKENNCSQSAIITQALEAWLRQSQ</sequence>
<evidence type="ECO:0000313" key="2">
    <source>
        <dbReference type="EMBL" id="PSR24000.1"/>
    </source>
</evidence>
<evidence type="ECO:0000313" key="3">
    <source>
        <dbReference type="Proteomes" id="UP000242699"/>
    </source>
</evidence>
<gene>
    <name evidence="2" type="ORF">C7B43_19710</name>
</gene>
<proteinExistence type="predicted"/>
<organism evidence="2 3">
    <name type="scientific">Sulfobacillus benefaciens</name>
    <dbReference type="NCBI Taxonomy" id="453960"/>
    <lineage>
        <taxon>Bacteria</taxon>
        <taxon>Bacillati</taxon>
        <taxon>Bacillota</taxon>
        <taxon>Clostridia</taxon>
        <taxon>Eubacteriales</taxon>
        <taxon>Clostridiales Family XVII. Incertae Sedis</taxon>
        <taxon>Sulfobacillus</taxon>
    </lineage>
</organism>
<accession>A0A2T2WP28</accession>
<dbReference type="GO" id="GO:0006355">
    <property type="term" value="P:regulation of DNA-templated transcription"/>
    <property type="evidence" value="ECO:0007669"/>
    <property type="project" value="InterPro"/>
</dbReference>
<protein>
    <submittedName>
        <fullName evidence="2">Uncharacterized protein</fullName>
    </submittedName>
</protein>
<reference evidence="2 3" key="1">
    <citation type="journal article" date="2014" name="BMC Genomics">
        <title>Comparison of environmental and isolate Sulfobacillus genomes reveals diverse carbon, sulfur, nitrogen, and hydrogen metabolisms.</title>
        <authorList>
            <person name="Justice N.B."/>
            <person name="Norman A."/>
            <person name="Brown C.T."/>
            <person name="Singh A."/>
            <person name="Thomas B.C."/>
            <person name="Banfield J.F."/>
        </authorList>
    </citation>
    <scope>NUCLEOTIDE SEQUENCE [LARGE SCALE GENOMIC DNA]</scope>
    <source>
        <strain evidence="2">AMDSBA1</strain>
    </source>
</reference>
<dbReference type="InterPro" id="IPR013321">
    <property type="entry name" value="Arc_rbn_hlx_hlx"/>
</dbReference>
<comment type="caution">
    <text evidence="2">The sequence shown here is derived from an EMBL/GenBank/DDBJ whole genome shotgun (WGS) entry which is preliminary data.</text>
</comment>
<dbReference type="Gene3D" id="1.10.1220.10">
    <property type="entry name" value="Met repressor-like"/>
    <property type="match status" value="1"/>
</dbReference>